<keyword evidence="13" id="KW-1185">Reference proteome</keyword>
<keyword evidence="6" id="KW-0119">Carbohydrate metabolism</keyword>
<comment type="similarity">
    <text evidence="2 11">Belongs to the glycosyl hydrolase 1 family.</text>
</comment>
<dbReference type="NCBIfam" id="TIGR03356">
    <property type="entry name" value="BGL"/>
    <property type="match status" value="1"/>
</dbReference>
<dbReference type="AlphaFoldDB" id="A0A542DZ08"/>
<evidence type="ECO:0000313" key="13">
    <source>
        <dbReference type="Proteomes" id="UP000317893"/>
    </source>
</evidence>
<evidence type="ECO:0000256" key="4">
    <source>
        <dbReference type="ARBA" id="ARBA00022801"/>
    </source>
</evidence>
<dbReference type="Gene3D" id="3.20.20.80">
    <property type="entry name" value="Glycosidases"/>
    <property type="match status" value="1"/>
</dbReference>
<name>A0A542DZ08_9MICO</name>
<evidence type="ECO:0000256" key="2">
    <source>
        <dbReference type="ARBA" id="ARBA00010838"/>
    </source>
</evidence>
<keyword evidence="5" id="KW-0136">Cellulose degradation</keyword>
<keyword evidence="4 11" id="KW-0378">Hydrolase</keyword>
<keyword evidence="7 11" id="KW-0326">Glycosidase</keyword>
<feature type="binding site" evidence="10">
    <location>
        <position position="137"/>
    </location>
    <ligand>
        <name>substrate</name>
    </ligand>
</feature>
<feature type="binding site" evidence="10">
    <location>
        <position position="36"/>
    </location>
    <ligand>
        <name>substrate</name>
    </ligand>
</feature>
<evidence type="ECO:0000313" key="12">
    <source>
        <dbReference type="EMBL" id="TQJ08164.1"/>
    </source>
</evidence>
<organism evidence="12 13">
    <name type="scientific">Lapillicoccus jejuensis</name>
    <dbReference type="NCBI Taxonomy" id="402171"/>
    <lineage>
        <taxon>Bacteria</taxon>
        <taxon>Bacillati</taxon>
        <taxon>Actinomycetota</taxon>
        <taxon>Actinomycetes</taxon>
        <taxon>Micrococcales</taxon>
        <taxon>Intrasporangiaceae</taxon>
        <taxon>Lapillicoccus</taxon>
    </lineage>
</organism>
<evidence type="ECO:0000256" key="10">
    <source>
        <dbReference type="PIRSR" id="PIRSR617736-2"/>
    </source>
</evidence>
<accession>A0A542DZ08</accession>
<dbReference type="InterPro" id="IPR017853">
    <property type="entry name" value="GH"/>
</dbReference>
<dbReference type="GO" id="GO:0030245">
    <property type="term" value="P:cellulose catabolic process"/>
    <property type="evidence" value="ECO:0007669"/>
    <property type="project" value="UniProtKB-KW"/>
</dbReference>
<dbReference type="PROSITE" id="PS00653">
    <property type="entry name" value="GLYCOSYL_HYDROL_F1_2"/>
    <property type="match status" value="1"/>
</dbReference>
<evidence type="ECO:0000256" key="7">
    <source>
        <dbReference type="ARBA" id="ARBA00023295"/>
    </source>
</evidence>
<dbReference type="FunFam" id="3.20.20.80:FF:000004">
    <property type="entry name" value="Beta-glucosidase 6-phospho-beta-glucosidase"/>
    <property type="match status" value="1"/>
</dbReference>
<keyword evidence="8" id="KW-0624">Polysaccharide degradation</keyword>
<feature type="active site" description="Nucleophile" evidence="9">
    <location>
        <position position="388"/>
    </location>
</feature>
<proteinExistence type="inferred from homology"/>
<dbReference type="PANTHER" id="PTHR10353">
    <property type="entry name" value="GLYCOSYL HYDROLASE"/>
    <property type="match status" value="1"/>
</dbReference>
<evidence type="ECO:0000256" key="1">
    <source>
        <dbReference type="ARBA" id="ARBA00000448"/>
    </source>
</evidence>
<protein>
    <recommendedName>
        <fullName evidence="3 11">Beta-glucosidase</fullName>
        <ecNumber evidence="3 11">3.2.1.21</ecNumber>
    </recommendedName>
</protein>
<dbReference type="Pfam" id="PF00232">
    <property type="entry name" value="Glyco_hydro_1"/>
    <property type="match status" value="1"/>
</dbReference>
<gene>
    <name evidence="12" type="ORF">FB458_1248</name>
</gene>
<evidence type="ECO:0000256" key="11">
    <source>
        <dbReference type="RuleBase" id="RU361175"/>
    </source>
</evidence>
<dbReference type="GO" id="GO:0005829">
    <property type="term" value="C:cytosol"/>
    <property type="evidence" value="ECO:0007669"/>
    <property type="project" value="TreeGrafter"/>
</dbReference>
<dbReference type="RefSeq" id="WP_141847687.1">
    <property type="nucleotide sequence ID" value="NZ_BAAAPR010000002.1"/>
</dbReference>
<comment type="caution">
    <text evidence="12">The sequence shown here is derived from an EMBL/GenBank/DDBJ whole genome shotgun (WGS) entry which is preliminary data.</text>
</comment>
<sequence>MTTTPTPVRPATATALDPRLTFPEGFLFGSATASYQIEGAVAEDGRTPSIWDTFSHTPGKVRRGETGDVAADHYHRMPQDVALMRRLGLQSYRFSVAWPRVVPHGRGPVNAAGLAFYDRLVDELLGAGIQPIVTLYHWDLPQELEDGGGWAARSTAEAFGPYATAVAEALGDRVHTWTTLNEPWCSAYLGYASGVHAPGRTDGESALKAVHHLNLAHGLACQAVRAVLPSARMSVTHNLHVVHPADPSSADDLDLVRRMDALGNRAFLQPQLEGVLPDDLVQDTAHVTDWGFVQDGDLADIHQPLDVLGVNYYTTSVVQKWDGVSPRVMEDGHMVSEHVPWVGIADADFVLEDGLRTAMGWLVDPSGLTELLVRTSRTYPDLPLMVTENGAAFADEVVLEDGEPRVHDELRTDYVRTHLLAVRDAMDAGADVRGYQLWSLLDNFEWAWGYDRRFGITHVDYDTQERVLKDSALFYADVIAASGA</sequence>
<feature type="binding site" evidence="10">
    <location>
        <position position="181"/>
    </location>
    <ligand>
        <name>substrate</name>
    </ligand>
</feature>
<dbReference type="GO" id="GO:0008422">
    <property type="term" value="F:beta-glucosidase activity"/>
    <property type="evidence" value="ECO:0007669"/>
    <property type="project" value="UniProtKB-EC"/>
</dbReference>
<dbReference type="EC" id="3.2.1.21" evidence="3 11"/>
<feature type="binding site" evidence="10">
    <location>
        <position position="313"/>
    </location>
    <ligand>
        <name>substrate</name>
    </ligand>
</feature>
<dbReference type="InterPro" id="IPR017736">
    <property type="entry name" value="Glyco_hydro_1_beta-glucosidase"/>
</dbReference>
<dbReference type="SUPFAM" id="SSF51445">
    <property type="entry name" value="(Trans)glycosidases"/>
    <property type="match status" value="1"/>
</dbReference>
<evidence type="ECO:0000256" key="8">
    <source>
        <dbReference type="ARBA" id="ARBA00023326"/>
    </source>
</evidence>
<comment type="catalytic activity">
    <reaction evidence="1 11">
        <text>Hydrolysis of terminal, non-reducing beta-D-glucosyl residues with release of beta-D-glucose.</text>
        <dbReference type="EC" id="3.2.1.21"/>
    </reaction>
</comment>
<feature type="active site" description="Proton donor" evidence="9">
    <location>
        <position position="182"/>
    </location>
</feature>
<dbReference type="Proteomes" id="UP000317893">
    <property type="component" value="Unassembled WGS sequence"/>
</dbReference>
<evidence type="ECO:0000256" key="3">
    <source>
        <dbReference type="ARBA" id="ARBA00012744"/>
    </source>
</evidence>
<evidence type="ECO:0000256" key="6">
    <source>
        <dbReference type="ARBA" id="ARBA00023277"/>
    </source>
</evidence>
<evidence type="ECO:0000256" key="5">
    <source>
        <dbReference type="ARBA" id="ARBA00023001"/>
    </source>
</evidence>
<feature type="binding site" evidence="10">
    <location>
        <position position="438"/>
    </location>
    <ligand>
        <name>substrate</name>
    </ligand>
</feature>
<dbReference type="InterPro" id="IPR001360">
    <property type="entry name" value="Glyco_hydro_1"/>
</dbReference>
<feature type="binding site" evidence="10">
    <location>
        <begin position="445"/>
        <end position="446"/>
    </location>
    <ligand>
        <name>substrate</name>
    </ligand>
</feature>
<evidence type="ECO:0000256" key="9">
    <source>
        <dbReference type="PIRSR" id="PIRSR617736-1"/>
    </source>
</evidence>
<dbReference type="OrthoDB" id="9765195at2"/>
<reference evidence="12 13" key="1">
    <citation type="submission" date="2019-06" db="EMBL/GenBank/DDBJ databases">
        <title>Sequencing the genomes of 1000 actinobacteria strains.</title>
        <authorList>
            <person name="Klenk H.-P."/>
        </authorList>
    </citation>
    <scope>NUCLEOTIDE SEQUENCE [LARGE SCALE GENOMIC DNA]</scope>
    <source>
        <strain evidence="12 13">DSM 18607</strain>
    </source>
</reference>
<dbReference type="PANTHER" id="PTHR10353:SF36">
    <property type="entry name" value="LP05116P"/>
    <property type="match status" value="1"/>
</dbReference>
<dbReference type="PRINTS" id="PR00131">
    <property type="entry name" value="GLHYDRLASE1"/>
</dbReference>
<dbReference type="InterPro" id="IPR033132">
    <property type="entry name" value="GH_1_N_CS"/>
</dbReference>
<dbReference type="EMBL" id="VFMN01000001">
    <property type="protein sequence ID" value="TQJ08164.1"/>
    <property type="molecule type" value="Genomic_DNA"/>
</dbReference>